<evidence type="ECO:0000256" key="1">
    <source>
        <dbReference type="ARBA" id="ARBA00007824"/>
    </source>
</evidence>
<evidence type="ECO:0000256" key="4">
    <source>
        <dbReference type="ARBA" id="ARBA00023098"/>
    </source>
</evidence>
<reference evidence="6" key="1">
    <citation type="submission" date="2022-01" db="EMBL/GenBank/DDBJ databases">
        <authorList>
            <person name="Braso-Vives M."/>
        </authorList>
    </citation>
    <scope>NUCLEOTIDE SEQUENCE</scope>
</reference>
<evidence type="ECO:0000259" key="5">
    <source>
        <dbReference type="PROSITE" id="PS51934"/>
    </source>
</evidence>
<dbReference type="OrthoDB" id="421951at2759"/>
<dbReference type="GO" id="GO:0070292">
    <property type="term" value="P:N-acylphosphatidylethanolamine metabolic process"/>
    <property type="evidence" value="ECO:0007669"/>
    <property type="project" value="TreeGrafter"/>
</dbReference>
<gene>
    <name evidence="6" type="primary">Hypp8661</name>
    <name evidence="6" type="ORF">BLAG_LOCUS10699</name>
</gene>
<organism evidence="6 7">
    <name type="scientific">Branchiostoma lanceolatum</name>
    <name type="common">Common lancelet</name>
    <name type="synonym">Amphioxus lanceolatum</name>
    <dbReference type="NCBI Taxonomy" id="7740"/>
    <lineage>
        <taxon>Eukaryota</taxon>
        <taxon>Metazoa</taxon>
        <taxon>Chordata</taxon>
        <taxon>Cephalochordata</taxon>
        <taxon>Leptocardii</taxon>
        <taxon>Amphioxiformes</taxon>
        <taxon>Branchiostomatidae</taxon>
        <taxon>Branchiostoma</taxon>
    </lineage>
</organism>
<dbReference type="GO" id="GO:0008970">
    <property type="term" value="F:phospholipase A1 activity"/>
    <property type="evidence" value="ECO:0007669"/>
    <property type="project" value="TreeGrafter"/>
</dbReference>
<proteinExistence type="inferred from homology"/>
<evidence type="ECO:0000256" key="3">
    <source>
        <dbReference type="ARBA" id="ARBA00022801"/>
    </source>
</evidence>
<keyword evidence="7" id="KW-1185">Reference proteome</keyword>
<dbReference type="GO" id="GO:0005737">
    <property type="term" value="C:cytoplasm"/>
    <property type="evidence" value="ECO:0007669"/>
    <property type="project" value="TreeGrafter"/>
</dbReference>
<dbReference type="EMBL" id="OV696702">
    <property type="protein sequence ID" value="CAH1249682.1"/>
    <property type="molecule type" value="Genomic_DNA"/>
</dbReference>
<keyword evidence="3" id="KW-0378">Hydrolase</keyword>
<evidence type="ECO:0000313" key="6">
    <source>
        <dbReference type="EMBL" id="CAH1249682.1"/>
    </source>
</evidence>
<dbReference type="InterPro" id="IPR007053">
    <property type="entry name" value="LRAT_dom"/>
</dbReference>
<evidence type="ECO:0000256" key="2">
    <source>
        <dbReference type="ARBA" id="ARBA00022679"/>
    </source>
</evidence>
<dbReference type="Proteomes" id="UP000838412">
    <property type="component" value="Chromosome 17"/>
</dbReference>
<evidence type="ECO:0000313" key="7">
    <source>
        <dbReference type="Proteomes" id="UP000838412"/>
    </source>
</evidence>
<accession>A0A8K0EI34</accession>
<dbReference type="GO" id="GO:0016410">
    <property type="term" value="F:N-acyltransferase activity"/>
    <property type="evidence" value="ECO:0007669"/>
    <property type="project" value="TreeGrafter"/>
</dbReference>
<dbReference type="GO" id="GO:0004623">
    <property type="term" value="F:phospholipase A2 activity"/>
    <property type="evidence" value="ECO:0007669"/>
    <property type="project" value="TreeGrafter"/>
</dbReference>
<protein>
    <submittedName>
        <fullName evidence="6">Hypp8661 protein</fullName>
    </submittedName>
</protein>
<sequence>MPPFKIFDVRRVGDLHKGDQIAVDRGAYEHHMIVTEDPIDLRNVHVIQYTNDVLPGARGVILGCGKAGVPIAVVREDVEDISSDVRRRNVYRIDYRESDECFSADETVRRAKRKLGEGKYSLFTNNCEHFATWCKTGKLESSQTKSVAKTAAREGTKAAVNEAAKTAMSYGTKYVAREGAKQAAREGTKATVNEAAKTAMSYGTKYVAREGAKLAAREWAKTAAMKSTPVFSGRAKEAKKSPMERTTTQLVSGLEDPVGNYGRAMAERAVIDLAKESVMKEAAKTAMSEGAKSVTREGAKQAAGEGTKVVMKQAGKDAIKQLMNDPVLRRLAIEESIRKGASATLVSGLKNGDAISNIGIEMSLSGFVAGGAKQVATEATKAAVNEAAKTAMSDGPKYVAREGAKQAAREGTKAAVNEAAKTAMSDGTKYVAREGAKQAAREGTKAAVNEAAKTAMSDGTKYVAREGAKQAAREGTKAAVNEATKTAMSDGTKYVAREGAKQAAREGTKAAVNEAAKTAMSDGTKYVAREGAKQAAREGTKVVMNQAGQDALKQLADPVMRQLLIEESMRKSASATLVRGLKDVNPITNIRIEMALSDLVAGGGKQVARDGSKAVIKNTAKTAINEGTSRLASEGTKSLVRDGSKAAAKTGTSRVAREGAKSLVRNGGKAAAKSGGKSFGNRIMENQGAVGIGITAAVETYDFFKRANESVKKLDDGEITRSEYQKEIATHAVKGVASGTATVVGSTLGQTLIPIPVLGGMVGAMAGKGVVWLGGQVLGALTD</sequence>
<dbReference type="InterPro" id="IPR051496">
    <property type="entry name" value="H-rev107_PLA/AT"/>
</dbReference>
<dbReference type="Gene3D" id="3.90.1720.10">
    <property type="entry name" value="endopeptidase domain like (from Nostoc punctiforme)"/>
    <property type="match status" value="1"/>
</dbReference>
<dbReference type="PANTHER" id="PTHR13943:SF77">
    <property type="entry name" value="LRAT DOMAIN-CONTAINING PROTEIN"/>
    <property type="match status" value="1"/>
</dbReference>
<keyword evidence="2" id="KW-0808">Transferase</keyword>
<feature type="domain" description="LRAT" evidence="5">
    <location>
        <begin position="20"/>
        <end position="143"/>
    </location>
</feature>
<dbReference type="PROSITE" id="PS51934">
    <property type="entry name" value="LRAT"/>
    <property type="match status" value="1"/>
</dbReference>
<keyword evidence="4" id="KW-0443">Lipid metabolism</keyword>
<dbReference type="AlphaFoldDB" id="A0A8K0EI34"/>
<dbReference type="Pfam" id="PF04970">
    <property type="entry name" value="LRAT"/>
    <property type="match status" value="1"/>
</dbReference>
<comment type="similarity">
    <text evidence="1">Belongs to the H-rev107 family.</text>
</comment>
<name>A0A8K0EI34_BRALA</name>
<dbReference type="PANTHER" id="PTHR13943">
    <property type="entry name" value="HRAS-LIKE SUPPRESSOR - RELATED"/>
    <property type="match status" value="1"/>
</dbReference>